<dbReference type="SMART" id="SM00904">
    <property type="entry name" value="Flavokinase"/>
    <property type="match status" value="1"/>
</dbReference>
<evidence type="ECO:0000259" key="15">
    <source>
        <dbReference type="SMART" id="SM00904"/>
    </source>
</evidence>
<dbReference type="InterPro" id="IPR023468">
    <property type="entry name" value="Riboflavin_kinase"/>
</dbReference>
<dbReference type="Proteomes" id="UP001187682">
    <property type="component" value="Unassembled WGS sequence"/>
</dbReference>
<accession>A0AAE8N3V9</accession>
<dbReference type="GO" id="GO:0009398">
    <property type="term" value="P:FMN biosynthetic process"/>
    <property type="evidence" value="ECO:0007669"/>
    <property type="project" value="TreeGrafter"/>
</dbReference>
<keyword evidence="9" id="KW-0547">Nucleotide-binding</keyword>
<dbReference type="GO" id="GO:0005524">
    <property type="term" value="F:ATP binding"/>
    <property type="evidence" value="ECO:0007669"/>
    <property type="project" value="UniProtKB-KW"/>
</dbReference>
<evidence type="ECO:0000256" key="1">
    <source>
        <dbReference type="ARBA" id="ARBA00003572"/>
    </source>
</evidence>
<reference evidence="16" key="1">
    <citation type="submission" date="2018-03" db="EMBL/GenBank/DDBJ databases">
        <authorList>
            <person name="Guldener U."/>
        </authorList>
    </citation>
    <scope>NUCLEOTIDE SEQUENCE</scope>
</reference>
<keyword evidence="17" id="KW-1185">Reference proteome</keyword>
<gene>
    <name evidence="16" type="ORF">DNG_07689</name>
</gene>
<evidence type="ECO:0000313" key="16">
    <source>
        <dbReference type="EMBL" id="SPO05004.1"/>
    </source>
</evidence>
<sequence length="215" mass="23540">MSSEPAPPAATRPLLVGGDDGPETPFPLRMEGNVTTGFQRGSTLLGFPTANIPINDALTPWINTMDTGVYFGWSSLRLPPTHADHAAPADSPYALYPMVMSIGYNPYFKNTVRTAEVHILHTFAEPFYGEHMRLLILGYVRPEKDYPSLDALIADIKFDTDVARASLSREAWAPRDVGVVGGWEAGKLDVSWLVREPEAEAEAKPEETKVADKAV</sequence>
<comment type="function">
    <text evidence="1">Catalyzes the phosphorylation of riboflavin (vitamin B2) to form flavin mononucleotide (FMN) coenzyme.</text>
</comment>
<evidence type="ECO:0000256" key="2">
    <source>
        <dbReference type="ARBA" id="ARBA00005201"/>
    </source>
</evidence>
<evidence type="ECO:0000256" key="11">
    <source>
        <dbReference type="ARBA" id="ARBA00022840"/>
    </source>
</evidence>
<dbReference type="PANTHER" id="PTHR22749">
    <property type="entry name" value="RIBOFLAVIN KINASE/FMN ADENYLYLTRANSFERASE"/>
    <property type="match status" value="1"/>
</dbReference>
<evidence type="ECO:0000256" key="3">
    <source>
        <dbReference type="ARBA" id="ARBA00010108"/>
    </source>
</evidence>
<dbReference type="InterPro" id="IPR015865">
    <property type="entry name" value="Riboflavin_kinase_bac/euk"/>
</dbReference>
<dbReference type="InterPro" id="IPR023465">
    <property type="entry name" value="Riboflavin_kinase_dom_sf"/>
</dbReference>
<dbReference type="GO" id="GO:0008531">
    <property type="term" value="F:riboflavin kinase activity"/>
    <property type="evidence" value="ECO:0007669"/>
    <property type="project" value="UniProtKB-EC"/>
</dbReference>
<evidence type="ECO:0000256" key="5">
    <source>
        <dbReference type="ARBA" id="ARBA00017394"/>
    </source>
</evidence>
<evidence type="ECO:0000256" key="4">
    <source>
        <dbReference type="ARBA" id="ARBA00012105"/>
    </source>
</evidence>
<evidence type="ECO:0000313" key="17">
    <source>
        <dbReference type="Proteomes" id="UP001187682"/>
    </source>
</evidence>
<evidence type="ECO:0000256" key="9">
    <source>
        <dbReference type="ARBA" id="ARBA00022741"/>
    </source>
</evidence>
<evidence type="ECO:0000256" key="6">
    <source>
        <dbReference type="ARBA" id="ARBA00022630"/>
    </source>
</evidence>
<evidence type="ECO:0000256" key="7">
    <source>
        <dbReference type="ARBA" id="ARBA00022643"/>
    </source>
</evidence>
<keyword evidence="6" id="KW-0285">Flavoprotein</keyword>
<keyword evidence="8" id="KW-0808">Transferase</keyword>
<evidence type="ECO:0000256" key="12">
    <source>
        <dbReference type="ARBA" id="ARBA00029960"/>
    </source>
</evidence>
<dbReference type="PANTHER" id="PTHR22749:SF6">
    <property type="entry name" value="RIBOFLAVIN KINASE"/>
    <property type="match status" value="1"/>
</dbReference>
<dbReference type="SUPFAM" id="SSF82114">
    <property type="entry name" value="Riboflavin kinase-like"/>
    <property type="match status" value="1"/>
</dbReference>
<protein>
    <recommendedName>
        <fullName evidence="5">Riboflavin kinase</fullName>
        <ecNumber evidence="4">2.7.1.26</ecNumber>
    </recommendedName>
    <alternativeName>
        <fullName evidence="12">Flavin mononucleotide kinase 1</fullName>
    </alternativeName>
</protein>
<feature type="compositionally biased region" description="Pro residues" evidence="14">
    <location>
        <begin position="1"/>
        <end position="10"/>
    </location>
</feature>
<keyword evidence="7" id="KW-0288">FMN</keyword>
<dbReference type="EC" id="2.7.1.26" evidence="4"/>
<comment type="similarity">
    <text evidence="3">Belongs to the flavokinase family.</text>
</comment>
<comment type="caution">
    <text evidence="16">The sequence shown here is derived from an EMBL/GenBank/DDBJ whole genome shotgun (WGS) entry which is preliminary data.</text>
</comment>
<proteinExistence type="inferred from homology"/>
<evidence type="ECO:0000256" key="8">
    <source>
        <dbReference type="ARBA" id="ARBA00022679"/>
    </source>
</evidence>
<feature type="region of interest" description="Disordered" evidence="14">
    <location>
        <begin position="1"/>
        <end position="25"/>
    </location>
</feature>
<keyword evidence="11" id="KW-0067">ATP-binding</keyword>
<comment type="catalytic activity">
    <reaction evidence="13">
        <text>riboflavin + ATP = FMN + ADP + H(+)</text>
        <dbReference type="Rhea" id="RHEA:14357"/>
        <dbReference type="ChEBI" id="CHEBI:15378"/>
        <dbReference type="ChEBI" id="CHEBI:30616"/>
        <dbReference type="ChEBI" id="CHEBI:57986"/>
        <dbReference type="ChEBI" id="CHEBI:58210"/>
        <dbReference type="ChEBI" id="CHEBI:456216"/>
        <dbReference type="EC" id="2.7.1.26"/>
    </reaction>
</comment>
<name>A0AAE8N3V9_9PEZI</name>
<dbReference type="EMBL" id="ONZQ02000011">
    <property type="protein sequence ID" value="SPO05004.1"/>
    <property type="molecule type" value="Genomic_DNA"/>
</dbReference>
<dbReference type="AlphaFoldDB" id="A0AAE8N3V9"/>
<dbReference type="GO" id="GO:0009231">
    <property type="term" value="P:riboflavin biosynthetic process"/>
    <property type="evidence" value="ECO:0007669"/>
    <property type="project" value="InterPro"/>
</dbReference>
<comment type="pathway">
    <text evidence="2">Cofactor biosynthesis; FMN biosynthesis; FMN from riboflavin (ATP route): step 1/1.</text>
</comment>
<dbReference type="GO" id="GO:0005739">
    <property type="term" value="C:mitochondrion"/>
    <property type="evidence" value="ECO:0007669"/>
    <property type="project" value="TreeGrafter"/>
</dbReference>
<evidence type="ECO:0000256" key="13">
    <source>
        <dbReference type="ARBA" id="ARBA00047880"/>
    </source>
</evidence>
<organism evidence="16 17">
    <name type="scientific">Cephalotrichum gorgonifer</name>
    <dbReference type="NCBI Taxonomy" id="2041049"/>
    <lineage>
        <taxon>Eukaryota</taxon>
        <taxon>Fungi</taxon>
        <taxon>Dikarya</taxon>
        <taxon>Ascomycota</taxon>
        <taxon>Pezizomycotina</taxon>
        <taxon>Sordariomycetes</taxon>
        <taxon>Hypocreomycetidae</taxon>
        <taxon>Microascales</taxon>
        <taxon>Microascaceae</taxon>
        <taxon>Cephalotrichum</taxon>
    </lineage>
</organism>
<keyword evidence="10 16" id="KW-0418">Kinase</keyword>
<evidence type="ECO:0000256" key="14">
    <source>
        <dbReference type="SAM" id="MobiDB-lite"/>
    </source>
</evidence>
<dbReference type="Pfam" id="PF01687">
    <property type="entry name" value="Flavokinase"/>
    <property type="match status" value="1"/>
</dbReference>
<dbReference type="Gene3D" id="2.40.30.30">
    <property type="entry name" value="Riboflavin kinase-like"/>
    <property type="match status" value="1"/>
</dbReference>
<feature type="domain" description="Riboflavin kinase" evidence="15">
    <location>
        <begin position="23"/>
        <end position="168"/>
    </location>
</feature>
<evidence type="ECO:0000256" key="10">
    <source>
        <dbReference type="ARBA" id="ARBA00022777"/>
    </source>
</evidence>